<comment type="function">
    <text evidence="1 4">PPIases accelerate the folding of proteins. It catalyzes the cis-trans isomerization of proline imidic peptide bonds in oligopeptides.</text>
</comment>
<evidence type="ECO:0000256" key="2">
    <source>
        <dbReference type="ARBA" id="ARBA00023110"/>
    </source>
</evidence>
<accession>A0ABV1ARF8</accession>
<organism evidence="7 8">
    <name type="scientific">Blautia intestinihominis</name>
    <dbReference type="NCBI Taxonomy" id="3133152"/>
    <lineage>
        <taxon>Bacteria</taxon>
        <taxon>Bacillati</taxon>
        <taxon>Bacillota</taxon>
        <taxon>Clostridia</taxon>
        <taxon>Lachnospirales</taxon>
        <taxon>Lachnospiraceae</taxon>
        <taxon>Blautia</taxon>
    </lineage>
</organism>
<evidence type="ECO:0000313" key="7">
    <source>
        <dbReference type="EMBL" id="MEQ2359772.1"/>
    </source>
</evidence>
<feature type="signal peptide" evidence="4">
    <location>
        <begin position="1"/>
        <end position="21"/>
    </location>
</feature>
<comment type="catalytic activity">
    <reaction evidence="4">
        <text>[protein]-peptidylproline (omega=180) = [protein]-peptidylproline (omega=0)</text>
        <dbReference type="Rhea" id="RHEA:16237"/>
        <dbReference type="Rhea" id="RHEA-COMP:10747"/>
        <dbReference type="Rhea" id="RHEA-COMP:10748"/>
        <dbReference type="ChEBI" id="CHEBI:83833"/>
        <dbReference type="ChEBI" id="CHEBI:83834"/>
        <dbReference type="EC" id="5.2.1.8"/>
    </reaction>
</comment>
<gene>
    <name evidence="7" type="ORF">WMO75_15875</name>
</gene>
<dbReference type="InterPro" id="IPR002130">
    <property type="entry name" value="Cyclophilin-type_PPIase_dom"/>
</dbReference>
<sequence>MKSRVLAAVFAVVLTAGTLTGCGSTKTADTAKTEDTKEETSSDKEVTQEPVSEEEAEADGFSDGTDGETTLDTSKELTGIHHAGIAIKDYGSIEVELDADTAPITVTNFVKLAQDGFYDGLTFWRIIDGFMMQGGDPKGDGTGGADETIKGEFSSNGVKNDISHVRGTISMARSSDPDSASSQFFIVQSDSTFLDGDYAAFGHVTEGMDVVDQICKDAKPTDDNGTIKADEQPVIESIQIKD</sequence>
<proteinExistence type="inferred from homology"/>
<feature type="compositionally biased region" description="Acidic residues" evidence="5">
    <location>
        <begin position="51"/>
        <end position="60"/>
    </location>
</feature>
<dbReference type="GO" id="GO:0003755">
    <property type="term" value="F:peptidyl-prolyl cis-trans isomerase activity"/>
    <property type="evidence" value="ECO:0007669"/>
    <property type="project" value="UniProtKB-EC"/>
</dbReference>
<dbReference type="PROSITE" id="PS50072">
    <property type="entry name" value="CSA_PPIASE_2"/>
    <property type="match status" value="1"/>
</dbReference>
<dbReference type="RefSeq" id="WP_022215265.1">
    <property type="nucleotide sequence ID" value="NZ_JBBMEI010000071.1"/>
</dbReference>
<keyword evidence="2 4" id="KW-0697">Rotamase</keyword>
<protein>
    <recommendedName>
        <fullName evidence="4">Peptidyl-prolyl cis-trans isomerase</fullName>
        <shortName evidence="4">PPIase</shortName>
        <ecNumber evidence="4">5.2.1.8</ecNumber>
    </recommendedName>
</protein>
<feature type="chain" id="PRO_5045013964" description="Peptidyl-prolyl cis-trans isomerase" evidence="4">
    <location>
        <begin position="22"/>
        <end position="242"/>
    </location>
</feature>
<feature type="compositionally biased region" description="Basic and acidic residues" evidence="5">
    <location>
        <begin position="29"/>
        <end position="47"/>
    </location>
</feature>
<feature type="region of interest" description="Disordered" evidence="5">
    <location>
        <begin position="24"/>
        <end position="72"/>
    </location>
</feature>
<reference evidence="7 8" key="1">
    <citation type="submission" date="2024-03" db="EMBL/GenBank/DDBJ databases">
        <title>Human intestinal bacterial collection.</title>
        <authorList>
            <person name="Pauvert C."/>
            <person name="Hitch T.C.A."/>
            <person name="Clavel T."/>
        </authorList>
    </citation>
    <scope>NUCLEOTIDE SEQUENCE [LARGE SCALE GENOMIC DNA]</scope>
    <source>
        <strain evidence="7 8">CLA-AA-H95</strain>
    </source>
</reference>
<dbReference type="SUPFAM" id="SSF50891">
    <property type="entry name" value="Cyclophilin-like"/>
    <property type="match status" value="1"/>
</dbReference>
<dbReference type="InterPro" id="IPR044666">
    <property type="entry name" value="Cyclophilin_A-like"/>
</dbReference>
<dbReference type="PRINTS" id="PR00153">
    <property type="entry name" value="CSAPPISMRASE"/>
</dbReference>
<name>A0ABV1ARF8_9FIRM</name>
<evidence type="ECO:0000259" key="6">
    <source>
        <dbReference type="PROSITE" id="PS50072"/>
    </source>
</evidence>
<keyword evidence="8" id="KW-1185">Reference proteome</keyword>
<dbReference type="PANTHER" id="PTHR45625:SF4">
    <property type="entry name" value="PEPTIDYLPROLYL ISOMERASE DOMAIN AND WD REPEAT-CONTAINING PROTEIN 1"/>
    <property type="match status" value="1"/>
</dbReference>
<comment type="caution">
    <text evidence="7">The sequence shown here is derived from an EMBL/GenBank/DDBJ whole genome shotgun (WGS) entry which is preliminary data.</text>
</comment>
<evidence type="ECO:0000256" key="1">
    <source>
        <dbReference type="ARBA" id="ARBA00002388"/>
    </source>
</evidence>
<keyword evidence="4" id="KW-0732">Signal</keyword>
<dbReference type="EMBL" id="JBBMEI010000071">
    <property type="protein sequence ID" value="MEQ2359772.1"/>
    <property type="molecule type" value="Genomic_DNA"/>
</dbReference>
<dbReference type="PANTHER" id="PTHR45625">
    <property type="entry name" value="PEPTIDYL-PROLYL CIS-TRANS ISOMERASE-RELATED"/>
    <property type="match status" value="1"/>
</dbReference>
<feature type="domain" description="PPIase cyclophilin-type" evidence="6">
    <location>
        <begin position="88"/>
        <end position="240"/>
    </location>
</feature>
<dbReference type="EC" id="5.2.1.8" evidence="4"/>
<dbReference type="PROSITE" id="PS51257">
    <property type="entry name" value="PROKAR_LIPOPROTEIN"/>
    <property type="match status" value="1"/>
</dbReference>
<comment type="similarity">
    <text evidence="4">Belongs to the cyclophilin-type PPIase family.</text>
</comment>
<evidence type="ECO:0000313" key="8">
    <source>
        <dbReference type="Proteomes" id="UP001446032"/>
    </source>
</evidence>
<dbReference type="Proteomes" id="UP001446032">
    <property type="component" value="Unassembled WGS sequence"/>
</dbReference>
<keyword evidence="3 4" id="KW-0413">Isomerase</keyword>
<dbReference type="InterPro" id="IPR029000">
    <property type="entry name" value="Cyclophilin-like_dom_sf"/>
</dbReference>
<evidence type="ECO:0000256" key="5">
    <source>
        <dbReference type="SAM" id="MobiDB-lite"/>
    </source>
</evidence>
<evidence type="ECO:0000256" key="4">
    <source>
        <dbReference type="RuleBase" id="RU363019"/>
    </source>
</evidence>
<dbReference type="Gene3D" id="2.40.100.10">
    <property type="entry name" value="Cyclophilin-like"/>
    <property type="match status" value="1"/>
</dbReference>
<dbReference type="CDD" id="cd00317">
    <property type="entry name" value="cyclophilin"/>
    <property type="match status" value="1"/>
</dbReference>
<evidence type="ECO:0000256" key="3">
    <source>
        <dbReference type="ARBA" id="ARBA00023235"/>
    </source>
</evidence>
<dbReference type="Pfam" id="PF00160">
    <property type="entry name" value="Pro_isomerase"/>
    <property type="match status" value="1"/>
</dbReference>